<name>A0AAU7ZQX1_9BACT</name>
<reference evidence="1" key="2">
    <citation type="journal article" date="2024" name="Environ. Microbiol.">
        <title>Genome analysis and description of Tunturibacter gen. nov. expands the diversity of Terriglobia in tundra soils.</title>
        <authorList>
            <person name="Messyasz A."/>
            <person name="Mannisto M.K."/>
            <person name="Kerkhof L.J."/>
            <person name="Haggblom M.M."/>
        </authorList>
    </citation>
    <scope>NUCLEOTIDE SEQUENCE</scope>
    <source>
        <strain evidence="1">X5P6</strain>
    </source>
</reference>
<sequence>MNLTPEIRDQVASEVKRFAADLQLNTDQKEKLQNAFQSARGKLGDYMQQHPNVTKADIGKELVSRRAEIRQHVVGFLNADQLKKWDTEIVKAKEFLGQHMA</sequence>
<evidence type="ECO:0000313" key="1">
    <source>
        <dbReference type="EMBL" id="XCB33335.1"/>
    </source>
</evidence>
<accession>A0AAU7ZQX1</accession>
<gene>
    <name evidence="1" type="ORF">RBB77_00200</name>
</gene>
<organism evidence="1">
    <name type="scientific">Tunturiibacter psychrotolerans</name>
    <dbReference type="NCBI Taxonomy" id="3069686"/>
    <lineage>
        <taxon>Bacteria</taxon>
        <taxon>Pseudomonadati</taxon>
        <taxon>Acidobacteriota</taxon>
        <taxon>Terriglobia</taxon>
        <taxon>Terriglobales</taxon>
        <taxon>Acidobacteriaceae</taxon>
        <taxon>Tunturiibacter</taxon>
    </lineage>
</organism>
<proteinExistence type="predicted"/>
<dbReference type="EMBL" id="CP132942">
    <property type="protein sequence ID" value="XCB33335.1"/>
    <property type="molecule type" value="Genomic_DNA"/>
</dbReference>
<dbReference type="AlphaFoldDB" id="A0AAU7ZQX1"/>
<dbReference type="RefSeq" id="WP_353064173.1">
    <property type="nucleotide sequence ID" value="NZ_CP132942.1"/>
</dbReference>
<dbReference type="KEGG" id="tpsc:RBB77_00200"/>
<reference evidence="1" key="1">
    <citation type="submission" date="2023-08" db="EMBL/GenBank/DDBJ databases">
        <authorList>
            <person name="Messyasz A."/>
            <person name="Mannisto M.K."/>
            <person name="Kerkhof L.J."/>
            <person name="Haggblom M."/>
        </authorList>
    </citation>
    <scope>NUCLEOTIDE SEQUENCE</scope>
    <source>
        <strain evidence="1">X5P6</strain>
    </source>
</reference>
<protein>
    <submittedName>
        <fullName evidence="1">Uncharacterized protein</fullName>
    </submittedName>
</protein>